<dbReference type="Proteomes" id="UP001443914">
    <property type="component" value="Unassembled WGS sequence"/>
</dbReference>
<proteinExistence type="predicted"/>
<evidence type="ECO:0000313" key="2">
    <source>
        <dbReference type="Proteomes" id="UP001443914"/>
    </source>
</evidence>
<dbReference type="PANTHER" id="PTHR11439:SF522">
    <property type="entry name" value="REVERSE TRANSCRIPTASE TY1_COPIA-TYPE DOMAIN-CONTAINING PROTEIN"/>
    <property type="match status" value="1"/>
</dbReference>
<accession>A0AAW1H304</accession>
<sequence length="206" mass="23111">MEACKPAKFPLPRGLKLSLDEGELFPHPDLYRRLVGRLLYLNLTRPDITYGVQQLSQFLSTPRVLHYNAALHLVIYLRGSVNIGLFYASDIDFILTAFCDADWGSCSFTGRSLTGYCVFLGSSLISWKTKKQVTVSKSSAESEYRSMSHTSRKIVWLNELLQELYIQVPKPITLFCDNTAAQHIAANPSFTNVQSTSCSTAITFVK</sequence>
<dbReference type="AlphaFoldDB" id="A0AAW1H304"/>
<protein>
    <submittedName>
        <fullName evidence="1">Uncharacterized protein</fullName>
    </submittedName>
</protein>
<dbReference type="SUPFAM" id="SSF56672">
    <property type="entry name" value="DNA/RNA polymerases"/>
    <property type="match status" value="1"/>
</dbReference>
<dbReference type="InterPro" id="IPR043502">
    <property type="entry name" value="DNA/RNA_pol_sf"/>
</dbReference>
<gene>
    <name evidence="1" type="ORF">RND81_13G197900</name>
</gene>
<reference evidence="1" key="1">
    <citation type="submission" date="2024-03" db="EMBL/GenBank/DDBJ databases">
        <title>WGS assembly of Saponaria officinalis var. Norfolk2.</title>
        <authorList>
            <person name="Jenkins J."/>
            <person name="Shu S."/>
            <person name="Grimwood J."/>
            <person name="Barry K."/>
            <person name="Goodstein D."/>
            <person name="Schmutz J."/>
            <person name="Leebens-Mack J."/>
            <person name="Osbourn A."/>
        </authorList>
    </citation>
    <scope>NUCLEOTIDE SEQUENCE [LARGE SCALE GENOMIC DNA]</scope>
    <source>
        <strain evidence="1">JIC</strain>
    </source>
</reference>
<keyword evidence="2" id="KW-1185">Reference proteome</keyword>
<organism evidence="1 2">
    <name type="scientific">Saponaria officinalis</name>
    <name type="common">Common soapwort</name>
    <name type="synonym">Lychnis saponaria</name>
    <dbReference type="NCBI Taxonomy" id="3572"/>
    <lineage>
        <taxon>Eukaryota</taxon>
        <taxon>Viridiplantae</taxon>
        <taxon>Streptophyta</taxon>
        <taxon>Embryophyta</taxon>
        <taxon>Tracheophyta</taxon>
        <taxon>Spermatophyta</taxon>
        <taxon>Magnoliopsida</taxon>
        <taxon>eudicotyledons</taxon>
        <taxon>Gunneridae</taxon>
        <taxon>Pentapetalae</taxon>
        <taxon>Caryophyllales</taxon>
        <taxon>Caryophyllaceae</taxon>
        <taxon>Caryophylleae</taxon>
        <taxon>Saponaria</taxon>
    </lineage>
</organism>
<comment type="caution">
    <text evidence="1">The sequence shown here is derived from an EMBL/GenBank/DDBJ whole genome shotgun (WGS) entry which is preliminary data.</text>
</comment>
<evidence type="ECO:0000313" key="1">
    <source>
        <dbReference type="EMBL" id="KAK9670382.1"/>
    </source>
</evidence>
<dbReference type="EMBL" id="JBDFQZ010000013">
    <property type="protein sequence ID" value="KAK9670382.1"/>
    <property type="molecule type" value="Genomic_DNA"/>
</dbReference>
<dbReference type="CDD" id="cd09272">
    <property type="entry name" value="RNase_HI_RT_Ty1"/>
    <property type="match status" value="1"/>
</dbReference>
<name>A0AAW1H304_SAPOF</name>
<dbReference type="PANTHER" id="PTHR11439">
    <property type="entry name" value="GAG-POL-RELATED RETROTRANSPOSON"/>
    <property type="match status" value="1"/>
</dbReference>